<dbReference type="PANTHER" id="PTHR31482:SF18">
    <property type="entry name" value="ESTS AU081301(E20138)"/>
    <property type="match status" value="1"/>
</dbReference>
<proteinExistence type="predicted"/>
<accession>A0ABC8USQ3</accession>
<reference evidence="1 2" key="1">
    <citation type="submission" date="2024-02" db="EMBL/GenBank/DDBJ databases">
        <authorList>
            <person name="Vignale AGUSTIN F."/>
            <person name="Sosa J E."/>
            <person name="Modenutti C."/>
        </authorList>
    </citation>
    <scope>NUCLEOTIDE SEQUENCE [LARGE SCALE GENOMIC DNA]</scope>
</reference>
<name>A0ABC8USQ3_9AQUA</name>
<evidence type="ECO:0000313" key="1">
    <source>
        <dbReference type="EMBL" id="CAK9184060.1"/>
    </source>
</evidence>
<dbReference type="Proteomes" id="UP001642360">
    <property type="component" value="Unassembled WGS sequence"/>
</dbReference>
<dbReference type="AlphaFoldDB" id="A0ABC8USQ3"/>
<comment type="caution">
    <text evidence="1">The sequence shown here is derived from an EMBL/GenBank/DDBJ whole genome shotgun (WGS) entry which is preliminary data.</text>
</comment>
<organism evidence="1 2">
    <name type="scientific">Ilex paraguariensis</name>
    <name type="common">yerba mate</name>
    <dbReference type="NCBI Taxonomy" id="185542"/>
    <lineage>
        <taxon>Eukaryota</taxon>
        <taxon>Viridiplantae</taxon>
        <taxon>Streptophyta</taxon>
        <taxon>Embryophyta</taxon>
        <taxon>Tracheophyta</taxon>
        <taxon>Spermatophyta</taxon>
        <taxon>Magnoliopsida</taxon>
        <taxon>eudicotyledons</taxon>
        <taxon>Gunneridae</taxon>
        <taxon>Pentapetalae</taxon>
        <taxon>asterids</taxon>
        <taxon>campanulids</taxon>
        <taxon>Aquifoliales</taxon>
        <taxon>Aquifoliaceae</taxon>
        <taxon>Ilex</taxon>
    </lineage>
</organism>
<dbReference type="EMBL" id="CAUOFW020008835">
    <property type="protein sequence ID" value="CAK9184060.1"/>
    <property type="molecule type" value="Genomic_DNA"/>
</dbReference>
<dbReference type="PANTHER" id="PTHR31482">
    <property type="entry name" value="ESTS AU081301(E20138)"/>
    <property type="match status" value="1"/>
</dbReference>
<gene>
    <name evidence="1" type="ORF">ILEXP_LOCUS54356</name>
</gene>
<protein>
    <submittedName>
        <fullName evidence="1">Uncharacterized protein</fullName>
    </submittedName>
</protein>
<sequence>MAAVGGTVLVEFKQYTPGSRWRRTMINRKDHQEAGNEAYGYYGGIRKLYTEVEISIWKQFWPMQFLK</sequence>
<keyword evidence="2" id="KW-1185">Reference proteome</keyword>
<evidence type="ECO:0000313" key="2">
    <source>
        <dbReference type="Proteomes" id="UP001642360"/>
    </source>
</evidence>